<evidence type="ECO:0000313" key="1">
    <source>
        <dbReference type="EMBL" id="CAG6749956.1"/>
    </source>
</evidence>
<organism evidence="1">
    <name type="scientific">Cacopsylla melanoneura</name>
    <dbReference type="NCBI Taxonomy" id="428564"/>
    <lineage>
        <taxon>Eukaryota</taxon>
        <taxon>Metazoa</taxon>
        <taxon>Ecdysozoa</taxon>
        <taxon>Arthropoda</taxon>
        <taxon>Hexapoda</taxon>
        <taxon>Insecta</taxon>
        <taxon>Pterygota</taxon>
        <taxon>Neoptera</taxon>
        <taxon>Paraneoptera</taxon>
        <taxon>Hemiptera</taxon>
        <taxon>Sternorrhyncha</taxon>
        <taxon>Psylloidea</taxon>
        <taxon>Psyllidae</taxon>
        <taxon>Psyllinae</taxon>
        <taxon>Cacopsylla</taxon>
    </lineage>
</organism>
<protein>
    <submittedName>
        <fullName evidence="1">Uncharacterized protein</fullName>
    </submittedName>
</protein>
<proteinExistence type="predicted"/>
<dbReference type="EMBL" id="HBUF01525061">
    <property type="protein sequence ID" value="CAG6749956.1"/>
    <property type="molecule type" value="Transcribed_RNA"/>
</dbReference>
<name>A0A8D8ZNL2_9HEMI</name>
<reference evidence="1" key="1">
    <citation type="submission" date="2021-05" db="EMBL/GenBank/DDBJ databases">
        <authorList>
            <person name="Alioto T."/>
            <person name="Alioto T."/>
            <person name="Gomez Garrido J."/>
        </authorList>
    </citation>
    <scope>NUCLEOTIDE SEQUENCE</scope>
</reference>
<accession>A0A8D8ZNL2</accession>
<sequence length="119" mass="13360">MNLAGPAELKGFKKGWNFSPLQRCGNVLLIETCFHLPRSVRAHTSENILLDPSPVGLLKNTGNTGSSKRFVEFNFQQTQGVAAGLSQRCRGAHNMYTHLNMYIEIYLRRVFHVPSRKSG</sequence>
<dbReference type="AlphaFoldDB" id="A0A8D8ZNL2"/>